<feature type="domain" description="C-CAP/cofactor C-like" evidence="5">
    <location>
        <begin position="8"/>
        <end position="173"/>
    </location>
</feature>
<keyword evidence="2 3" id="KW-0547">Nucleotide-binding</keyword>
<sequence length="342" mass="38098">MGNAKTKPAKKLAKTKKPFDGSFGRDPTLNPADYTCKGLREAIVVRKPGSINGQQFVLEDCAQCSIFLLDHCTSVTIDQCTDCTIFIGPCTASLFVRDCTRSTLVCVVQQFRTRDCRDMDIELMCATAPIIETSTNLRIGCYRSSYFALPDQLAKASFSIWNNKWSEVFDFTPAAGNWKFVACLPERWPSAVHQRLPTDVLQEVGYSEDVAQSISPITHGLHHRSPDGDVGFVCVSTGNSLLALDIAHLALRNPCLKLIQTRQFRVTAKQAARLFEKEAAHKKNASVHDLIAMEWAGKGIEPMLRAIVQEDRVKPHAGTIYVNVARGKDKCELCWSTWKEEI</sequence>
<keyword evidence="3" id="KW-0342">GTP-binding</keyword>
<dbReference type="InterPro" id="IPR017901">
    <property type="entry name" value="C-CAP_CF_C-like"/>
</dbReference>
<evidence type="ECO:0000256" key="4">
    <source>
        <dbReference type="SAM" id="MobiDB-lite"/>
    </source>
</evidence>
<dbReference type="Gene3D" id="2.160.20.70">
    <property type="match status" value="1"/>
</dbReference>
<dbReference type="InterPro" id="IPR012945">
    <property type="entry name" value="Tubulin-bd_cofactor_C_dom"/>
</dbReference>
<gene>
    <name evidence="6" type="ORF">SPRG_03083</name>
</gene>
<dbReference type="InterPro" id="IPR039093">
    <property type="entry name" value="XRP2"/>
</dbReference>
<dbReference type="AlphaFoldDB" id="A0A067CPI2"/>
<comment type="similarity">
    <text evidence="1">Belongs to the TBCC family.</text>
</comment>
<dbReference type="VEuPathDB" id="FungiDB:SPRG_03083"/>
<evidence type="ECO:0000256" key="3">
    <source>
        <dbReference type="PIRSR" id="PIRSR037947-1"/>
    </source>
</evidence>
<dbReference type="GO" id="GO:0006892">
    <property type="term" value="P:post-Golgi vesicle-mediated transport"/>
    <property type="evidence" value="ECO:0007669"/>
    <property type="project" value="TreeGrafter"/>
</dbReference>
<dbReference type="GO" id="GO:0005525">
    <property type="term" value="F:GTP binding"/>
    <property type="evidence" value="ECO:0007669"/>
    <property type="project" value="UniProtKB-KW"/>
</dbReference>
<evidence type="ECO:0000256" key="2">
    <source>
        <dbReference type="ARBA" id="ARBA00022741"/>
    </source>
</evidence>
<dbReference type="KEGG" id="spar:SPRG_03083"/>
<dbReference type="PANTHER" id="PTHR15440:SF0">
    <property type="entry name" value="PROTEIN XRP2"/>
    <property type="match status" value="1"/>
</dbReference>
<evidence type="ECO:0000256" key="1">
    <source>
        <dbReference type="ARBA" id="ARBA00008848"/>
    </source>
</evidence>
<evidence type="ECO:0000313" key="6">
    <source>
        <dbReference type="EMBL" id="KDO32609.1"/>
    </source>
</evidence>
<dbReference type="PIRSF" id="PIRSF037947">
    <property type="entry name" value="Protein_XRP2"/>
    <property type="match status" value="1"/>
</dbReference>
<dbReference type="STRING" id="695850.A0A067CPI2"/>
<name>A0A067CPI2_SAPPC</name>
<evidence type="ECO:0000259" key="5">
    <source>
        <dbReference type="PROSITE" id="PS51329"/>
    </source>
</evidence>
<dbReference type="Proteomes" id="UP000030745">
    <property type="component" value="Unassembled WGS sequence"/>
</dbReference>
<feature type="binding site" evidence="3">
    <location>
        <begin position="109"/>
        <end position="112"/>
    </location>
    <ligand>
        <name>GTP</name>
        <dbReference type="ChEBI" id="CHEBI:37565"/>
    </ligand>
</feature>
<feature type="region of interest" description="Disordered" evidence="4">
    <location>
        <begin position="1"/>
        <end position="26"/>
    </location>
</feature>
<keyword evidence="7" id="KW-1185">Reference proteome</keyword>
<organism evidence="6 7">
    <name type="scientific">Saprolegnia parasitica (strain CBS 223.65)</name>
    <dbReference type="NCBI Taxonomy" id="695850"/>
    <lineage>
        <taxon>Eukaryota</taxon>
        <taxon>Sar</taxon>
        <taxon>Stramenopiles</taxon>
        <taxon>Oomycota</taxon>
        <taxon>Saprolegniomycetes</taxon>
        <taxon>Saprolegniales</taxon>
        <taxon>Saprolegniaceae</taxon>
        <taxon>Saprolegnia</taxon>
    </lineage>
</organism>
<dbReference type="OMA" id="GSVMMEF"/>
<dbReference type="GO" id="GO:1990075">
    <property type="term" value="C:periciliary membrane compartment"/>
    <property type="evidence" value="ECO:0007669"/>
    <property type="project" value="TreeGrafter"/>
</dbReference>
<dbReference type="PROSITE" id="PS51329">
    <property type="entry name" value="C_CAP_COFACTOR_C"/>
    <property type="match status" value="1"/>
</dbReference>
<evidence type="ECO:0000313" key="7">
    <source>
        <dbReference type="Proteomes" id="UP000030745"/>
    </source>
</evidence>
<dbReference type="SMART" id="SM00673">
    <property type="entry name" value="CARP"/>
    <property type="match status" value="2"/>
</dbReference>
<dbReference type="InterPro" id="IPR006599">
    <property type="entry name" value="CARP_motif"/>
</dbReference>
<dbReference type="GeneID" id="24125613"/>
<dbReference type="OrthoDB" id="194775at2759"/>
<dbReference type="EMBL" id="KK583195">
    <property type="protein sequence ID" value="KDO32609.1"/>
    <property type="molecule type" value="Genomic_DNA"/>
</dbReference>
<protein>
    <recommendedName>
        <fullName evidence="5">C-CAP/cofactor C-like domain-containing protein</fullName>
    </recommendedName>
</protein>
<dbReference type="RefSeq" id="XP_012197051.1">
    <property type="nucleotide sequence ID" value="XM_012341661.1"/>
</dbReference>
<accession>A0A067CPI2</accession>
<dbReference type="InterPro" id="IPR016098">
    <property type="entry name" value="CAP/MinC_C"/>
</dbReference>
<dbReference type="GO" id="GO:0005929">
    <property type="term" value="C:cilium"/>
    <property type="evidence" value="ECO:0007669"/>
    <property type="project" value="TreeGrafter"/>
</dbReference>
<proteinExistence type="inferred from homology"/>
<reference evidence="6 7" key="1">
    <citation type="journal article" date="2013" name="PLoS Genet.">
        <title>Distinctive expansion of potential virulence genes in the genome of the oomycete fish pathogen Saprolegnia parasitica.</title>
        <authorList>
            <person name="Jiang R.H."/>
            <person name="de Bruijn I."/>
            <person name="Haas B.J."/>
            <person name="Belmonte R."/>
            <person name="Lobach L."/>
            <person name="Christie J."/>
            <person name="van den Ackerveken G."/>
            <person name="Bottin A."/>
            <person name="Bulone V."/>
            <person name="Diaz-Moreno S.M."/>
            <person name="Dumas B."/>
            <person name="Fan L."/>
            <person name="Gaulin E."/>
            <person name="Govers F."/>
            <person name="Grenville-Briggs L.J."/>
            <person name="Horner N.R."/>
            <person name="Levin J.Z."/>
            <person name="Mammella M."/>
            <person name="Meijer H.J."/>
            <person name="Morris P."/>
            <person name="Nusbaum C."/>
            <person name="Oome S."/>
            <person name="Phillips A.J."/>
            <person name="van Rooyen D."/>
            <person name="Rzeszutek E."/>
            <person name="Saraiva M."/>
            <person name="Secombes C.J."/>
            <person name="Seidl M.F."/>
            <person name="Snel B."/>
            <person name="Stassen J.H."/>
            <person name="Sykes S."/>
            <person name="Tripathy S."/>
            <person name="van den Berg H."/>
            <person name="Vega-Arreguin J.C."/>
            <person name="Wawra S."/>
            <person name="Young S.K."/>
            <person name="Zeng Q."/>
            <person name="Dieguez-Uribeondo J."/>
            <person name="Russ C."/>
            <person name="Tyler B.M."/>
            <person name="van West P."/>
        </authorList>
    </citation>
    <scope>NUCLEOTIDE SEQUENCE [LARGE SCALE GENOMIC DNA]</scope>
    <source>
        <strain evidence="6 7">CBS 223.65</strain>
    </source>
</reference>
<dbReference type="PANTHER" id="PTHR15440">
    <property type="entry name" value="XRP2 PROTEIN"/>
    <property type="match status" value="1"/>
</dbReference>
<dbReference type="GO" id="GO:0005096">
    <property type="term" value="F:GTPase activator activity"/>
    <property type="evidence" value="ECO:0007669"/>
    <property type="project" value="InterPro"/>
</dbReference>
<feature type="compositionally biased region" description="Basic residues" evidence="4">
    <location>
        <begin position="7"/>
        <end position="16"/>
    </location>
</feature>
<dbReference type="Pfam" id="PF07986">
    <property type="entry name" value="TBCC"/>
    <property type="match status" value="1"/>
</dbReference>